<reference evidence="5" key="2">
    <citation type="submission" date="2015-01" db="EMBL/GenBank/DDBJ databases">
        <title>Evolutionary Origins and Diversification of the Mycorrhizal Mutualists.</title>
        <authorList>
            <consortium name="DOE Joint Genome Institute"/>
            <consortium name="Mycorrhizal Genomics Consortium"/>
            <person name="Kohler A."/>
            <person name="Kuo A."/>
            <person name="Nagy L.G."/>
            <person name="Floudas D."/>
            <person name="Copeland A."/>
            <person name="Barry K.W."/>
            <person name="Cichocki N."/>
            <person name="Veneault-Fourrey C."/>
            <person name="LaButti K."/>
            <person name="Lindquist E.A."/>
            <person name="Lipzen A."/>
            <person name="Lundell T."/>
            <person name="Morin E."/>
            <person name="Murat C."/>
            <person name="Riley R."/>
            <person name="Ohm R."/>
            <person name="Sun H."/>
            <person name="Tunlid A."/>
            <person name="Henrissat B."/>
            <person name="Grigoriev I.V."/>
            <person name="Hibbett D.S."/>
            <person name="Martin F."/>
        </authorList>
    </citation>
    <scope>NUCLEOTIDE SEQUENCE [LARGE SCALE GENOMIC DNA]</scope>
    <source>
        <strain evidence="5">F 1598</strain>
    </source>
</reference>
<feature type="compositionally biased region" description="Acidic residues" evidence="3">
    <location>
        <begin position="128"/>
        <end position="137"/>
    </location>
</feature>
<comment type="subcellular location">
    <subcellularLocation>
        <location evidence="1">Nucleus</location>
    </subcellularLocation>
</comment>
<sequence>MGPPPDRDVVMGPPPLPAPLPQQNSQQKSKDTQEITDKYKKLKRRYFELEEKHKTTTTELQKSGERNVKMRGERDLLLDRIMELEAQSPPKAHNGSTSQIPLSGAFPKSLLNARARNSFTTNLRQAMNEDDTEDDVDPLLTSRHVGPAARKRADEEKKERQERQEEDARELRRSQRSRKPQNPYPVSAAHIVSNQKGKEVAGTLPAQPLLTYAPAPPHGEQSTVLVSNKGTRLRIKPPQHPEGLPSHQLYTYPLPPHQEQRSQSPVSPIVTPPDESVPRSSYSPSHYRNGNAPQPTANNGNGHSSSMPRRSSSSSHPSNSPTTPQHQQLQLQHQHLFQAQQQPPLQQQMQHPPTASGSSNGRTPDIQRQAKPKRLKAHTVTSKSFSIPMVPRDKKGRPMLPLNVGIMTVISLGEVCMREHFHTERYIFPVGYEVTRRYLSTVDPMNEVVYNCTILDGGDGPKFQIVPSDAPERAVIAGTATGAWSNIVRQANGIRNRQHSNSVSGPDFFGLGQNTIKHLIQELTNSDRLSNYVWQNFVEGGPLGGRHAAVIPALPEDYQEQGTLAAHHPDQQTREQRRRASVSEKEELLSPTVPQHRTSTPSKQQPQPGLTTIILPPPTTTETLTIQEYQPPSKDTEKRVTRGRAAARAEVHSQSPTPVASARRSPSMRTRGSTRNDVVADSGSAAVQPPAPQAQPSGQTISPYIREHPSPPPVPATLASIMNAYPGPAAPESRSGSASEQAHANGHASGSASNGGSE</sequence>
<feature type="compositionally biased region" description="Polar residues" evidence="3">
    <location>
        <begin position="592"/>
        <end position="609"/>
    </location>
</feature>
<feature type="compositionally biased region" description="Polar residues" evidence="3">
    <location>
        <begin position="278"/>
        <end position="302"/>
    </location>
</feature>
<accession>A0A0C3FP27</accession>
<keyword evidence="5" id="KW-1185">Reference proteome</keyword>
<reference evidence="4 5" key="1">
    <citation type="submission" date="2014-04" db="EMBL/GenBank/DDBJ databases">
        <authorList>
            <consortium name="DOE Joint Genome Institute"/>
            <person name="Kuo A."/>
            <person name="Tarkka M."/>
            <person name="Buscot F."/>
            <person name="Kohler A."/>
            <person name="Nagy L.G."/>
            <person name="Floudas D."/>
            <person name="Copeland A."/>
            <person name="Barry K.W."/>
            <person name="Cichocki N."/>
            <person name="Veneault-Fourrey C."/>
            <person name="LaButti K."/>
            <person name="Lindquist E.A."/>
            <person name="Lipzen A."/>
            <person name="Lundell T."/>
            <person name="Morin E."/>
            <person name="Murat C."/>
            <person name="Sun H."/>
            <person name="Tunlid A."/>
            <person name="Henrissat B."/>
            <person name="Grigoriev I.V."/>
            <person name="Hibbett D.S."/>
            <person name="Martin F."/>
            <person name="Nordberg H.P."/>
            <person name="Cantor M.N."/>
            <person name="Hua S.X."/>
        </authorList>
    </citation>
    <scope>NUCLEOTIDE SEQUENCE [LARGE SCALE GENOMIC DNA]</scope>
    <source>
        <strain evidence="4 5">F 1598</strain>
    </source>
</reference>
<evidence type="ECO:0000256" key="2">
    <source>
        <dbReference type="ARBA" id="ARBA00023242"/>
    </source>
</evidence>
<dbReference type="Pfam" id="PF05965">
    <property type="entry name" value="FYRC"/>
    <property type="match status" value="1"/>
</dbReference>
<feature type="region of interest" description="Disordered" evidence="3">
    <location>
        <begin position="122"/>
        <end position="186"/>
    </location>
</feature>
<feature type="compositionally biased region" description="Basic and acidic residues" evidence="3">
    <location>
        <begin position="151"/>
        <end position="163"/>
    </location>
</feature>
<organism evidence="4 5">
    <name type="scientific">Piloderma croceum (strain F 1598)</name>
    <dbReference type="NCBI Taxonomy" id="765440"/>
    <lineage>
        <taxon>Eukaryota</taxon>
        <taxon>Fungi</taxon>
        <taxon>Dikarya</taxon>
        <taxon>Basidiomycota</taxon>
        <taxon>Agaricomycotina</taxon>
        <taxon>Agaricomycetes</taxon>
        <taxon>Agaricomycetidae</taxon>
        <taxon>Atheliales</taxon>
        <taxon>Atheliaceae</taxon>
        <taxon>Piloderma</taxon>
    </lineage>
</organism>
<evidence type="ECO:0000313" key="5">
    <source>
        <dbReference type="Proteomes" id="UP000054166"/>
    </source>
</evidence>
<dbReference type="STRING" id="765440.A0A0C3FP27"/>
<feature type="compositionally biased region" description="Polar residues" evidence="3">
    <location>
        <begin position="220"/>
        <end position="230"/>
    </location>
</feature>
<feature type="compositionally biased region" description="Low complexity" evidence="3">
    <location>
        <begin position="742"/>
        <end position="758"/>
    </location>
</feature>
<feature type="compositionally biased region" description="Basic and acidic residues" evidence="3">
    <location>
        <begin position="28"/>
        <end position="37"/>
    </location>
</feature>
<feature type="region of interest" description="Disordered" evidence="3">
    <location>
        <begin position="563"/>
        <end position="758"/>
    </location>
</feature>
<gene>
    <name evidence="4" type="ORF">PILCRDRAFT_9017</name>
</gene>
<feature type="compositionally biased region" description="Low complexity" evidence="3">
    <location>
        <begin position="682"/>
        <end position="699"/>
    </location>
</feature>
<dbReference type="InterPro" id="IPR003888">
    <property type="entry name" value="FYrich_N"/>
</dbReference>
<proteinExistence type="predicted"/>
<keyword evidence="2" id="KW-0539">Nucleus</keyword>
<dbReference type="SMART" id="SM00541">
    <property type="entry name" value="FYRN"/>
    <property type="match status" value="1"/>
</dbReference>
<evidence type="ECO:0000256" key="3">
    <source>
        <dbReference type="SAM" id="MobiDB-lite"/>
    </source>
</evidence>
<evidence type="ECO:0000313" key="4">
    <source>
        <dbReference type="EMBL" id="KIM80976.1"/>
    </source>
</evidence>
<dbReference type="Proteomes" id="UP000054166">
    <property type="component" value="Unassembled WGS sequence"/>
</dbReference>
<dbReference type="PROSITE" id="PS51543">
    <property type="entry name" value="FYRC"/>
    <property type="match status" value="1"/>
</dbReference>
<feature type="compositionally biased region" description="Low complexity" evidence="3">
    <location>
        <begin position="303"/>
        <end position="353"/>
    </location>
</feature>
<feature type="region of interest" description="Disordered" evidence="3">
    <location>
        <begin position="85"/>
        <end position="104"/>
    </location>
</feature>
<dbReference type="PROSITE" id="PS51542">
    <property type="entry name" value="FYRN"/>
    <property type="match status" value="1"/>
</dbReference>
<feature type="region of interest" description="Disordered" evidence="3">
    <location>
        <begin position="211"/>
        <end position="393"/>
    </location>
</feature>
<dbReference type="GO" id="GO:0005634">
    <property type="term" value="C:nucleus"/>
    <property type="evidence" value="ECO:0007669"/>
    <property type="project" value="UniProtKB-SubCell"/>
</dbReference>
<feature type="region of interest" description="Disordered" evidence="3">
    <location>
        <begin position="53"/>
        <end position="72"/>
    </location>
</feature>
<dbReference type="Gene3D" id="3.30.160.360">
    <property type="match status" value="1"/>
</dbReference>
<dbReference type="HOGENOM" id="CLU_008133_1_0_1"/>
<evidence type="ECO:0008006" key="6">
    <source>
        <dbReference type="Google" id="ProtNLM"/>
    </source>
</evidence>
<protein>
    <recommendedName>
        <fullName evidence="6">FYR N-terminal domain-containing protein</fullName>
    </recommendedName>
</protein>
<dbReference type="EMBL" id="KN833001">
    <property type="protein sequence ID" value="KIM80976.1"/>
    <property type="molecule type" value="Genomic_DNA"/>
</dbReference>
<feature type="compositionally biased region" description="Polar residues" evidence="3">
    <location>
        <begin position="667"/>
        <end position="676"/>
    </location>
</feature>
<dbReference type="OrthoDB" id="285793at2759"/>
<dbReference type="InterPro" id="IPR003889">
    <property type="entry name" value="FYrich_C"/>
</dbReference>
<feature type="compositionally biased region" description="Low complexity" evidence="3">
    <location>
        <begin position="610"/>
        <end position="626"/>
    </location>
</feature>
<feature type="region of interest" description="Disordered" evidence="3">
    <location>
        <begin position="1"/>
        <end position="37"/>
    </location>
</feature>
<dbReference type="Pfam" id="PF05964">
    <property type="entry name" value="FYRN"/>
    <property type="match status" value="1"/>
</dbReference>
<dbReference type="InParanoid" id="A0A0C3FP27"/>
<name>A0A0C3FP27_PILCF</name>
<dbReference type="AlphaFoldDB" id="A0A0C3FP27"/>
<evidence type="ECO:0000256" key="1">
    <source>
        <dbReference type="ARBA" id="ARBA00004123"/>
    </source>
</evidence>